<evidence type="ECO:0008006" key="3">
    <source>
        <dbReference type="Google" id="ProtNLM"/>
    </source>
</evidence>
<name>A0A9Y1BML7_9ARCH</name>
<feature type="transmembrane region" description="Helical" evidence="1">
    <location>
        <begin position="7"/>
        <end position="24"/>
    </location>
</feature>
<feature type="transmembrane region" description="Helical" evidence="1">
    <location>
        <begin position="1327"/>
        <end position="1348"/>
    </location>
</feature>
<protein>
    <recommendedName>
        <fullName evidence="3">Ig-like domain-containing protein</fullName>
    </recommendedName>
</protein>
<organism evidence="2">
    <name type="scientific">Candidatus Heimdallarchaeum aukensis</name>
    <dbReference type="NCBI Taxonomy" id="2876573"/>
    <lineage>
        <taxon>Archaea</taxon>
        <taxon>Promethearchaeati</taxon>
        <taxon>Candidatus Heimdallarchaeota</taxon>
        <taxon>Candidatus Heimdallarchaeia (ex Rinke et al. 2021) (nom. nud.)</taxon>
        <taxon>Candidatus Heimdallarchaeales</taxon>
        <taxon>Candidatus Heimdallarchaeaceae</taxon>
        <taxon>Candidatus Heimdallarchaeum</taxon>
    </lineage>
</organism>
<keyword evidence="1" id="KW-1133">Transmembrane helix</keyword>
<evidence type="ECO:0000256" key="1">
    <source>
        <dbReference type="SAM" id="Phobius"/>
    </source>
</evidence>
<dbReference type="EMBL" id="CP084166">
    <property type="protein sequence ID" value="UJG41670.1"/>
    <property type="molecule type" value="Genomic_DNA"/>
</dbReference>
<sequence length="1535" mass="172321">MKFQKHIIITINFLLILQSLLYIQNISNSQKDRQNITQIIPGNIENNQQESIYHSDVSSTNVHTTLTQGTNKTFGFFTQDSYVNLDSDGNVFQWEKYDVVKDTGDNSVYADFAMDYSYSYTWPSSPNSYVPLIDIETGTQLASTFSPPFSETTYLSGKVYFLTYISTYVSSFTITLTLRIRLWLYNPNDGGLTEILTIESVLPDNSDLTQRVYSSTLEDKVTIPSGYRLKVTYEAKTSRIDRAAYVHLETGEYSDGDQVNWQINDAEYSNTYTLNDVTSALGVQLYMYDETYPTISISGAENNTIYYDTNEITISTSGAVSNSYKWDSNSYTAFDPPVNTTLPSSTGWHYLYIQALDEYDNKNEVVYKIGYESSSIVLHNANNNSLVPNNFLLNFSLSGYDSAQYAWDSGGNYTFSDPYDISVPDFSGEHTLYIYTVSSFGENKTVYVFEVDNSPPLISLRDLSNDTTQPTNKKIELNITDQTSTIEVLYNWDNVANSTWSPLEGTIYQTFAPDTDGFHWLNVYANDSFGHIIDVHYRFNISSDYLLVELRTMINDSYYYGGNTVEVTITGTNGTIKYQWDSNGFKDGVTVDSILSLSGSESLPKDLGVHYLTIIVGDVDDNPKSTLFKFTIDQENPVVSNFGNYNNSRLHSSTIIDLEITDNFTLSSEIEAWVSIDGGGNISFTYPYDIKISSLEDGVHNITVFAFDIARNNVSCLIIFEIDTTAPEIDIVSIQGLEVSSSGVSYIPGNAAIECSFVDADPEIYHFYSWNNSAFTLFAGNTFNLPDTDGNATLRILANDTLGNEKILTLDLFIDTTPPQLSILFPNNYSKINEATPLLFFANDSASDTISSISAKWDQFLEGKIDLSPPYFTIYLSSLKKLYEELSVAELYIDAKDILGNNFTYIYSFNLDFSPPSYNLVGAQNNTFVRSDTILQFENLSNDLMKFVYYWDSNDISILDDPWTISIPNNDGVHNLTVILYDNTGEGYYPNWVKSFYTFVVDDIGIEITSPSSFSNNTEVGIVYKQSFTFSVDVYDTADNQIIDNLNFVILNNTLNLEIENETLDGKTYTITIHGTNVGSTRLIFQFSKGNSNKHQIVVPLTIEKKEGTVSLLGTSVLSVIYEENFTIILNLEDENSNLLNITRVTVNGSLVSDFIYLDEYHAIQFNYSSRETIGKGEYNLLVNIESNYYYGEKIIGIEVKPIPIILSLSVSSYTVIEGSQVAITGTLTFTNGTPIPSITLYFSIYIVYKNQSNNNVMALPSEYGSKVVFSGLTNSSGQVTIAFEMTSEIDYISVDCSFGGSNIFDTVYYEMEEYIYSIPTPKLPTWILYTIIGGSIILAAIISFVVYKLTRPKPFDEILNSISDNDIVMNMTRICPGVVLSIFDQRKGAIPLVSDHSLDYSYSGRIRIGLENFMLKISDQAYSSLGFEEHHSGRRTGTITLPNEGLVGFIHGIQLENKAARGGFENLSLIVLVENEYGTMLLSYQEYLYPLIDELISMLKNKKPLEDIEEQLSNIRSQATKTVLASLEYENAMS</sequence>
<keyword evidence="1" id="KW-0812">Transmembrane</keyword>
<dbReference type="Proteomes" id="UP001201020">
    <property type="component" value="Chromosome"/>
</dbReference>
<keyword evidence="1" id="KW-0472">Membrane</keyword>
<evidence type="ECO:0000313" key="2">
    <source>
        <dbReference type="EMBL" id="UJG41670.1"/>
    </source>
</evidence>
<gene>
    <name evidence="2" type="ORF">K9W45_04185</name>
</gene>
<reference evidence="2" key="1">
    <citation type="journal article" date="2022" name="Nat. Microbiol.">
        <title>Unique mobile elements and scalable gene flow at the prokaryote-eukaryote boundary revealed by circularized Asgard archaea genomes.</title>
        <authorList>
            <person name="Wu F."/>
            <person name="Speth D.R."/>
            <person name="Philosof A."/>
            <person name="Cremiere A."/>
            <person name="Narayanan A."/>
            <person name="Barco R.A."/>
            <person name="Connon S.A."/>
            <person name="Amend J.P."/>
            <person name="Antoshechkin I.A."/>
            <person name="Orphan V.J."/>
        </authorList>
    </citation>
    <scope>NUCLEOTIDE SEQUENCE</scope>
    <source>
        <strain evidence="2">PM71</strain>
    </source>
</reference>
<accession>A0A9Y1BML7</accession>
<proteinExistence type="predicted"/>